<sequence>MFKILHLPNGGPILAAGLITEAFLFFIAAFAPLHAENHRPDWSLIYPQLNDEDYVPSDKPVLPGSGAPAVSQDPSVSKKLAEIDAALAKSLTGAKIESFGNGMKSLSENVTKMGKLSSASVATEEYAKNVKLASNAIVEMNKSYKTTINAMSEMSNASKDAKAYHAQVQGLTKNLTELNTFYEVEMREAKKHVKSVNDFYKGLGVAVENVSSAGKDAATLKTEMSALAGNLTSLNKVYGSMLAAMKG</sequence>
<feature type="domain" description="Gliding motility protein GldL-like N-terminal" evidence="2">
    <location>
        <begin position="1"/>
        <end position="52"/>
    </location>
</feature>
<dbReference type="Pfam" id="PF22827">
    <property type="entry name" value="GldL_N"/>
    <property type="match status" value="1"/>
</dbReference>
<gene>
    <name evidence="3" type="ORF">M23134_02542</name>
</gene>
<evidence type="ECO:0000313" key="3">
    <source>
        <dbReference type="EMBL" id="EAY26210.1"/>
    </source>
</evidence>
<evidence type="ECO:0000256" key="1">
    <source>
        <dbReference type="SAM" id="Phobius"/>
    </source>
</evidence>
<evidence type="ECO:0000313" key="4">
    <source>
        <dbReference type="Proteomes" id="UP000004095"/>
    </source>
</evidence>
<accession>A1ZTV8</accession>
<feature type="transmembrane region" description="Helical" evidence="1">
    <location>
        <begin position="12"/>
        <end position="33"/>
    </location>
</feature>
<keyword evidence="1" id="KW-1133">Transmembrane helix</keyword>
<dbReference type="NCBIfam" id="TIGR03513">
    <property type="entry name" value="GldL_gliding"/>
    <property type="match status" value="1"/>
</dbReference>
<proteinExistence type="predicted"/>
<dbReference type="EMBL" id="AAWS01000037">
    <property type="protein sequence ID" value="EAY26210.1"/>
    <property type="molecule type" value="Genomic_DNA"/>
</dbReference>
<comment type="caution">
    <text evidence="3">The sequence shown here is derived from an EMBL/GenBank/DDBJ whole genome shotgun (WGS) entry which is preliminary data.</text>
</comment>
<reference evidence="3 4" key="1">
    <citation type="submission" date="2007-01" db="EMBL/GenBank/DDBJ databases">
        <authorList>
            <person name="Haygood M."/>
            <person name="Podell S."/>
            <person name="Anderson C."/>
            <person name="Hopkinson B."/>
            <person name="Roe K."/>
            <person name="Barbeau K."/>
            <person name="Gaasterland T."/>
            <person name="Ferriera S."/>
            <person name="Johnson J."/>
            <person name="Kravitz S."/>
            <person name="Beeson K."/>
            <person name="Sutton G."/>
            <person name="Rogers Y.-H."/>
            <person name="Friedman R."/>
            <person name="Frazier M."/>
            <person name="Venter J.C."/>
        </authorList>
    </citation>
    <scope>NUCLEOTIDE SEQUENCE [LARGE SCALE GENOMIC DNA]</scope>
    <source>
        <strain evidence="3 4">ATCC 23134</strain>
    </source>
</reference>
<dbReference type="InterPro" id="IPR019852">
    <property type="entry name" value="Motility-assoc_prot_GldL"/>
</dbReference>
<dbReference type="AlphaFoldDB" id="A1ZTV8"/>
<keyword evidence="1" id="KW-0812">Transmembrane</keyword>
<keyword evidence="1" id="KW-0472">Membrane</keyword>
<protein>
    <submittedName>
        <fullName evidence="3">GldL</fullName>
    </submittedName>
</protein>
<dbReference type="InterPro" id="IPR055087">
    <property type="entry name" value="GldL-like_N"/>
</dbReference>
<keyword evidence="4" id="KW-1185">Reference proteome</keyword>
<name>A1ZTV8_MICM2</name>
<evidence type="ECO:0000259" key="2">
    <source>
        <dbReference type="Pfam" id="PF22827"/>
    </source>
</evidence>
<organism evidence="3 4">
    <name type="scientific">Microscilla marina ATCC 23134</name>
    <dbReference type="NCBI Taxonomy" id="313606"/>
    <lineage>
        <taxon>Bacteria</taxon>
        <taxon>Pseudomonadati</taxon>
        <taxon>Bacteroidota</taxon>
        <taxon>Cytophagia</taxon>
        <taxon>Cytophagales</taxon>
        <taxon>Microscillaceae</taxon>
        <taxon>Microscilla</taxon>
    </lineage>
</organism>
<dbReference type="Proteomes" id="UP000004095">
    <property type="component" value="Unassembled WGS sequence"/>
</dbReference>
<dbReference type="eggNOG" id="ENOG502Z8HM">
    <property type="taxonomic scope" value="Bacteria"/>
</dbReference>